<evidence type="ECO:0000313" key="2">
    <source>
        <dbReference type="Proteomes" id="UP001221009"/>
    </source>
</evidence>
<dbReference type="Proteomes" id="UP001221009">
    <property type="component" value="Chromosome"/>
</dbReference>
<protein>
    <submittedName>
        <fullName evidence="1">Uncharacterized protein</fullName>
    </submittedName>
</protein>
<accession>A0AAX3QUN3</accession>
<evidence type="ECO:0000313" key="1">
    <source>
        <dbReference type="EMBL" id="WET65408.1"/>
    </source>
</evidence>
<organism evidence="1 2">
    <name type="scientific">Parabacteroides distasonis</name>
    <dbReference type="NCBI Taxonomy" id="823"/>
    <lineage>
        <taxon>Bacteria</taxon>
        <taxon>Pseudomonadati</taxon>
        <taxon>Bacteroidota</taxon>
        <taxon>Bacteroidia</taxon>
        <taxon>Bacteroidales</taxon>
        <taxon>Tannerellaceae</taxon>
        <taxon>Parabacteroides</taxon>
    </lineage>
</organism>
<name>A0AAX3QUN3_PARDI</name>
<dbReference type="AlphaFoldDB" id="A0AAX3QUN3"/>
<dbReference type="EMBL" id="CP120353">
    <property type="protein sequence ID" value="WET65408.1"/>
    <property type="molecule type" value="Genomic_DNA"/>
</dbReference>
<gene>
    <name evidence="1" type="ORF">P2T59_05320</name>
</gene>
<reference evidence="1" key="1">
    <citation type="submission" date="2023-03" db="EMBL/GenBank/DDBJ databases">
        <title>Parabacteroides distasonis, a bacteria resistant against UC.</title>
        <authorList>
            <person name="Dai W."/>
        </authorList>
    </citation>
    <scope>NUCLEOTIDE SEQUENCE</scope>
    <source>
        <strain evidence="1">F1-28</strain>
    </source>
</reference>
<dbReference type="RefSeq" id="WP_276507668.1">
    <property type="nucleotide sequence ID" value="NZ_CP120353.1"/>
</dbReference>
<proteinExistence type="predicted"/>
<sequence>MARTTDYKLKGEKIKDQIDELVTALFEERKNSFDENNKKIKIANVDLEGLSNLELQQLQVRVSKLLLERTK</sequence>